<reference evidence="1" key="1">
    <citation type="submission" date="2023-04" db="EMBL/GenBank/DDBJ databases">
        <title>A chromosome-level genome assembly of the parasitoid wasp Eretmocerus hayati.</title>
        <authorList>
            <person name="Zhong Y."/>
            <person name="Liu S."/>
            <person name="Liu Y."/>
        </authorList>
    </citation>
    <scope>NUCLEOTIDE SEQUENCE</scope>
    <source>
        <strain evidence="1">ZJU_SS_LIU_2023</strain>
    </source>
</reference>
<gene>
    <name evidence="1" type="ORF">QAD02_007020</name>
</gene>
<evidence type="ECO:0000313" key="1">
    <source>
        <dbReference type="EMBL" id="KAJ8665358.1"/>
    </source>
</evidence>
<comment type="caution">
    <text evidence="1">The sequence shown here is derived from an EMBL/GenBank/DDBJ whole genome shotgun (WGS) entry which is preliminary data.</text>
</comment>
<organism evidence="1 2">
    <name type="scientific">Eretmocerus hayati</name>
    <dbReference type="NCBI Taxonomy" id="131215"/>
    <lineage>
        <taxon>Eukaryota</taxon>
        <taxon>Metazoa</taxon>
        <taxon>Ecdysozoa</taxon>
        <taxon>Arthropoda</taxon>
        <taxon>Hexapoda</taxon>
        <taxon>Insecta</taxon>
        <taxon>Pterygota</taxon>
        <taxon>Neoptera</taxon>
        <taxon>Endopterygota</taxon>
        <taxon>Hymenoptera</taxon>
        <taxon>Apocrita</taxon>
        <taxon>Proctotrupomorpha</taxon>
        <taxon>Chalcidoidea</taxon>
        <taxon>Aphelinidae</taxon>
        <taxon>Aphelininae</taxon>
        <taxon>Eretmocerus</taxon>
    </lineage>
</organism>
<protein>
    <submittedName>
        <fullName evidence="1">Uncharacterized protein</fullName>
    </submittedName>
</protein>
<accession>A0ACC2N3S7</accession>
<sequence>MSIKSQSLDYANESKQLLRTNRLMPALFEVLREFKDKSGLSLRHLHDEDSQPNPQLMRLDNMLVAEGVTEPGKSAAAASTTSRASSQMDSAIEHHDYRAKLGIISQWYHRQMEDYEQNCSLFTGPVVTLLGEQSLIRPITNKEVETTVKMVQKKFSNVQIQLKQQTCEAVMSLRSRFLDARRKRRNFSKQASEILNAYFYSHLSNPYPSEEAKEELARQCEITVAQVSNWFGNKRIRYKKNIGKAQEEANLYAAKGAALAAAAAANATVVGSASSAGGPITSTAHRQRASPPYSQHSPVPPLQLQQQQSSSPSPSCASGTMSGEPQSPIYAGAGHHQVQQPSSGQGTPVMSPAPRPASQGGPPTPVYNYPPLHQPYLHQLPLQLGPQQHQQQHLQSYGLTEDQR</sequence>
<dbReference type="EMBL" id="CM056744">
    <property type="protein sequence ID" value="KAJ8665358.1"/>
    <property type="molecule type" value="Genomic_DNA"/>
</dbReference>
<name>A0ACC2N3S7_9HYME</name>
<dbReference type="Proteomes" id="UP001239111">
    <property type="component" value="Chromosome 4"/>
</dbReference>
<keyword evidence="2" id="KW-1185">Reference proteome</keyword>
<proteinExistence type="predicted"/>
<evidence type="ECO:0000313" key="2">
    <source>
        <dbReference type="Proteomes" id="UP001239111"/>
    </source>
</evidence>